<protein>
    <recommendedName>
        <fullName evidence="9">Nus factor SuhB</fullName>
        <ecNumber evidence="4">3.1.3.25</ecNumber>
    </recommendedName>
    <alternativeName>
        <fullName evidence="10">Inositol-1-monophosphatase</fullName>
    </alternativeName>
</protein>
<dbReference type="Gene3D" id="3.30.540.10">
    <property type="entry name" value="Fructose-1,6-Bisphosphatase, subunit A, domain 1"/>
    <property type="match status" value="1"/>
</dbReference>
<dbReference type="EC" id="3.1.3.25" evidence="4"/>
<dbReference type="GO" id="GO:0007165">
    <property type="term" value="P:signal transduction"/>
    <property type="evidence" value="ECO:0007669"/>
    <property type="project" value="TreeGrafter"/>
</dbReference>
<comment type="caution">
    <text evidence="13">The sequence shown here is derived from an EMBL/GenBank/DDBJ whole genome shotgun (WGS) entry which is preliminary data.</text>
</comment>
<reference evidence="13 14" key="1">
    <citation type="submission" date="2019-03" db="EMBL/GenBank/DDBJ databases">
        <title>Genomic Encyclopedia of Type Strains, Phase IV (KMG-IV): sequencing the most valuable type-strain genomes for metagenomic binning, comparative biology and taxonomic classification.</title>
        <authorList>
            <person name="Goeker M."/>
        </authorList>
    </citation>
    <scope>NUCLEOTIDE SEQUENCE [LARGE SCALE GENOMIC DNA]</scope>
    <source>
        <strain evidence="13 14">DSM 18577</strain>
    </source>
</reference>
<dbReference type="GO" id="GO:0006020">
    <property type="term" value="P:inositol metabolic process"/>
    <property type="evidence" value="ECO:0007669"/>
    <property type="project" value="TreeGrafter"/>
</dbReference>
<dbReference type="InterPro" id="IPR000387">
    <property type="entry name" value="Tyr_Pase_dom"/>
</dbReference>
<feature type="domain" description="Tyrosine specific protein phosphatases" evidence="12">
    <location>
        <begin position="383"/>
        <end position="442"/>
    </location>
</feature>
<dbReference type="OrthoDB" id="9785695at2"/>
<evidence type="ECO:0000313" key="13">
    <source>
        <dbReference type="EMBL" id="TCK47104.1"/>
    </source>
</evidence>
<dbReference type="Pfam" id="PF00459">
    <property type="entry name" value="Inositol_P"/>
    <property type="match status" value="1"/>
</dbReference>
<evidence type="ECO:0000256" key="11">
    <source>
        <dbReference type="PIRSR" id="PIRSR600760-2"/>
    </source>
</evidence>
<keyword evidence="7" id="KW-0889">Transcription antitermination</keyword>
<dbReference type="PRINTS" id="PR00377">
    <property type="entry name" value="IMPHPHTASES"/>
</dbReference>
<feature type="binding site" evidence="11">
    <location>
        <position position="90"/>
    </location>
    <ligand>
        <name>Mg(2+)</name>
        <dbReference type="ChEBI" id="CHEBI:18420"/>
        <label>2</label>
    </ligand>
</feature>
<evidence type="ECO:0000256" key="2">
    <source>
        <dbReference type="ARBA" id="ARBA00001946"/>
    </source>
</evidence>
<keyword evidence="5 11" id="KW-0479">Metal-binding</keyword>
<keyword evidence="7" id="KW-0804">Transcription</keyword>
<dbReference type="InterPro" id="IPR000760">
    <property type="entry name" value="Inositol_monophosphatase-like"/>
</dbReference>
<dbReference type="PANTHER" id="PTHR20854:SF4">
    <property type="entry name" value="INOSITOL-1-MONOPHOSPHATASE-RELATED"/>
    <property type="match status" value="1"/>
</dbReference>
<evidence type="ECO:0000256" key="4">
    <source>
        <dbReference type="ARBA" id="ARBA00013106"/>
    </source>
</evidence>
<evidence type="ECO:0000256" key="8">
    <source>
        <dbReference type="ARBA" id="ARBA00022842"/>
    </source>
</evidence>
<dbReference type="GO" id="GO:0046872">
    <property type="term" value="F:metal ion binding"/>
    <property type="evidence" value="ECO:0007669"/>
    <property type="project" value="UniProtKB-KW"/>
</dbReference>
<feature type="binding site" evidence="11">
    <location>
        <position position="72"/>
    </location>
    <ligand>
        <name>Mg(2+)</name>
        <dbReference type="ChEBI" id="CHEBI:18420"/>
        <label>1</label>
        <note>catalytic</note>
    </ligand>
</feature>
<evidence type="ECO:0000256" key="3">
    <source>
        <dbReference type="ARBA" id="ARBA00009759"/>
    </source>
</evidence>
<keyword evidence="14" id="KW-1185">Reference proteome</keyword>
<dbReference type="Proteomes" id="UP000295565">
    <property type="component" value="Unassembled WGS sequence"/>
</dbReference>
<comment type="catalytic activity">
    <reaction evidence="1">
        <text>a myo-inositol phosphate + H2O = myo-inositol + phosphate</text>
        <dbReference type="Rhea" id="RHEA:24056"/>
        <dbReference type="ChEBI" id="CHEBI:15377"/>
        <dbReference type="ChEBI" id="CHEBI:17268"/>
        <dbReference type="ChEBI" id="CHEBI:43474"/>
        <dbReference type="ChEBI" id="CHEBI:84139"/>
        <dbReference type="EC" id="3.1.3.25"/>
    </reaction>
</comment>
<comment type="cofactor">
    <cofactor evidence="2 11">
        <name>Mg(2+)</name>
        <dbReference type="ChEBI" id="CHEBI:18420"/>
    </cofactor>
</comment>
<dbReference type="CDD" id="cd01639">
    <property type="entry name" value="IMPase"/>
    <property type="match status" value="1"/>
</dbReference>
<dbReference type="AlphaFoldDB" id="A0A4R1J9K0"/>
<dbReference type="SUPFAM" id="SSF56655">
    <property type="entry name" value="Carbohydrate phosphatase"/>
    <property type="match status" value="1"/>
</dbReference>
<dbReference type="Gene3D" id="3.90.190.10">
    <property type="entry name" value="Protein tyrosine phosphatase superfamily"/>
    <property type="match status" value="1"/>
</dbReference>
<dbReference type="SUPFAM" id="SSF52799">
    <property type="entry name" value="(Phosphotyrosine protein) phosphatases II"/>
    <property type="match status" value="1"/>
</dbReference>
<evidence type="ECO:0000256" key="1">
    <source>
        <dbReference type="ARBA" id="ARBA00001033"/>
    </source>
</evidence>
<dbReference type="InterPro" id="IPR029021">
    <property type="entry name" value="Prot-tyrosine_phosphatase-like"/>
</dbReference>
<comment type="similarity">
    <text evidence="3">Belongs to the inositol monophosphatase superfamily.</text>
</comment>
<name>A0A4R1J9K0_9GAMM</name>
<dbReference type="GO" id="GO:0031564">
    <property type="term" value="P:transcription antitermination"/>
    <property type="evidence" value="ECO:0007669"/>
    <property type="project" value="UniProtKB-KW"/>
</dbReference>
<organism evidence="13 14">
    <name type="scientific">Celerinatantimonas diazotrophica</name>
    <dbReference type="NCBI Taxonomy" id="412034"/>
    <lineage>
        <taxon>Bacteria</taxon>
        <taxon>Pseudomonadati</taxon>
        <taxon>Pseudomonadota</taxon>
        <taxon>Gammaproteobacteria</taxon>
        <taxon>Celerinatantimonadaceae</taxon>
        <taxon>Celerinatantimonas</taxon>
    </lineage>
</organism>
<keyword evidence="6" id="KW-0378">Hydrolase</keyword>
<dbReference type="SMART" id="SM00195">
    <property type="entry name" value="DSPc"/>
    <property type="match status" value="1"/>
</dbReference>
<evidence type="ECO:0000256" key="7">
    <source>
        <dbReference type="ARBA" id="ARBA00022814"/>
    </source>
</evidence>
<evidence type="ECO:0000259" key="12">
    <source>
        <dbReference type="PROSITE" id="PS50056"/>
    </source>
</evidence>
<evidence type="ECO:0000256" key="6">
    <source>
        <dbReference type="ARBA" id="ARBA00022801"/>
    </source>
</evidence>
<keyword evidence="8 11" id="KW-0460">Magnesium</keyword>
<feature type="binding site" evidence="11">
    <location>
        <position position="88"/>
    </location>
    <ligand>
        <name>Mg(2+)</name>
        <dbReference type="ChEBI" id="CHEBI:18420"/>
        <label>1</label>
        <note>catalytic</note>
    </ligand>
</feature>
<accession>A0A4R1J9K0</accession>
<dbReference type="InterPro" id="IPR033942">
    <property type="entry name" value="IMPase"/>
</dbReference>
<dbReference type="EMBL" id="SMGD01000015">
    <property type="protein sequence ID" value="TCK47104.1"/>
    <property type="molecule type" value="Genomic_DNA"/>
</dbReference>
<evidence type="ECO:0000256" key="10">
    <source>
        <dbReference type="ARBA" id="ARBA00030730"/>
    </source>
</evidence>
<evidence type="ECO:0000256" key="5">
    <source>
        <dbReference type="ARBA" id="ARBA00022723"/>
    </source>
</evidence>
<dbReference type="GO" id="GO:0008934">
    <property type="term" value="F:inositol monophosphate 1-phosphatase activity"/>
    <property type="evidence" value="ECO:0007669"/>
    <property type="project" value="InterPro"/>
</dbReference>
<feature type="binding site" evidence="11">
    <location>
        <position position="91"/>
    </location>
    <ligand>
        <name>Mg(2+)</name>
        <dbReference type="ChEBI" id="CHEBI:18420"/>
        <label>1</label>
        <note>catalytic</note>
    </ligand>
</feature>
<dbReference type="PANTHER" id="PTHR20854">
    <property type="entry name" value="INOSITOL MONOPHOSPHATASE"/>
    <property type="match status" value="1"/>
</dbReference>
<evidence type="ECO:0000256" key="9">
    <source>
        <dbReference type="ARBA" id="ARBA00023884"/>
    </source>
</evidence>
<dbReference type="InterPro" id="IPR020583">
    <property type="entry name" value="Inositol_monoP_metal-BS"/>
</dbReference>
<dbReference type="CDD" id="cd14498">
    <property type="entry name" value="DSP"/>
    <property type="match status" value="1"/>
</dbReference>
<evidence type="ECO:0000313" key="14">
    <source>
        <dbReference type="Proteomes" id="UP000295565"/>
    </source>
</evidence>
<keyword evidence="7" id="KW-0805">Transcription regulation</keyword>
<dbReference type="PROSITE" id="PS50056">
    <property type="entry name" value="TYR_PHOSPHATASE_2"/>
    <property type="match status" value="1"/>
</dbReference>
<dbReference type="InterPro" id="IPR020422">
    <property type="entry name" value="TYR_PHOSPHATASE_DUAL_dom"/>
</dbReference>
<dbReference type="PROSITE" id="PS00629">
    <property type="entry name" value="IMP_1"/>
    <property type="match status" value="1"/>
</dbReference>
<proteinExistence type="inferred from homology"/>
<feature type="binding site" evidence="11">
    <location>
        <position position="214"/>
    </location>
    <ligand>
        <name>Mg(2+)</name>
        <dbReference type="ChEBI" id="CHEBI:18420"/>
        <label>1</label>
        <note>catalytic</note>
    </ligand>
</feature>
<dbReference type="FunFam" id="3.30.540.10:FF:000003">
    <property type="entry name" value="Inositol-1-monophosphatase"/>
    <property type="match status" value="1"/>
</dbReference>
<dbReference type="RefSeq" id="WP_131913567.1">
    <property type="nucleotide sequence ID" value="NZ_OU594967.1"/>
</dbReference>
<gene>
    <name evidence="13" type="ORF">EV690_2799</name>
</gene>
<dbReference type="Gene3D" id="3.40.190.80">
    <property type="match status" value="1"/>
</dbReference>
<sequence>MNHKNLELREAALKTIILAAGKTALQSFYSRSSGQFTLKADQDYLTETDTMIEQQIHQAISAQFSGDQIYGEETGQHAGDAESLWIVDPIDGTANFARGIEHFCICIAFVANGQTELGAIYNPVTNELYQARRGHYAMKNSQPIKVAEACSLASTTFELGWSNRVPQQRYLSIMKQMLDQGANVRRGASGALALAWVAEGKTDGYVELHMNAWDALAGLLLVREAGGWTGSYPENQAEIFNGGAILAAAPGIAQTLSDICDIPLSVSDNDGTIAETIAKIKYPHEPLSLIAQNLPGLGVDLYVGGSTGATDLALLEKHQIKTVINCAVNLDIDYVKYPAFNDINRLLRHGSGAIRYYKLGLIDGPGNPRELVYAGYQMLRAAMLQQMPDKPSYRNQQRGNVLVHCRGGRSRSVIVVALFLHLEYPQLYPKLEDAIAKVRTKRKLHPNEWFEAPKPELIALAEHAITMHQCCKVFE</sequence>